<dbReference type="FunFam" id="1.20.1250.20:FF:000117">
    <property type="entry name" value="MFS hexose transporter"/>
    <property type="match status" value="1"/>
</dbReference>
<dbReference type="GO" id="GO:0005351">
    <property type="term" value="F:carbohydrate:proton symporter activity"/>
    <property type="evidence" value="ECO:0007669"/>
    <property type="project" value="TreeGrafter"/>
</dbReference>
<comment type="similarity">
    <text evidence="2 7">Belongs to the major facilitator superfamily. Sugar transporter (TC 2.A.1.1) family.</text>
</comment>
<dbReference type="Pfam" id="PF00083">
    <property type="entry name" value="Sugar_tr"/>
    <property type="match status" value="1"/>
</dbReference>
<dbReference type="InterPro" id="IPR005828">
    <property type="entry name" value="MFS_sugar_transport-like"/>
</dbReference>
<feature type="transmembrane region" description="Helical" evidence="9">
    <location>
        <begin position="111"/>
        <end position="129"/>
    </location>
</feature>
<dbReference type="PANTHER" id="PTHR48022">
    <property type="entry name" value="PLASTIDIC GLUCOSE TRANSPORTER 4"/>
    <property type="match status" value="1"/>
</dbReference>
<evidence type="ECO:0000256" key="4">
    <source>
        <dbReference type="ARBA" id="ARBA00022692"/>
    </source>
</evidence>
<dbReference type="AlphaFoldDB" id="A0A8K0SSA4"/>
<feature type="transmembrane region" description="Helical" evidence="9">
    <location>
        <begin position="459"/>
        <end position="478"/>
    </location>
</feature>
<evidence type="ECO:0000256" key="7">
    <source>
        <dbReference type="RuleBase" id="RU003346"/>
    </source>
</evidence>
<feature type="transmembrane region" description="Helical" evidence="9">
    <location>
        <begin position="359"/>
        <end position="380"/>
    </location>
</feature>
<dbReference type="InterPro" id="IPR050360">
    <property type="entry name" value="MFS_Sugar_Transporters"/>
</dbReference>
<dbReference type="GO" id="GO:0016020">
    <property type="term" value="C:membrane"/>
    <property type="evidence" value="ECO:0007669"/>
    <property type="project" value="UniProtKB-SubCell"/>
</dbReference>
<dbReference type="PROSITE" id="PS00216">
    <property type="entry name" value="SUGAR_TRANSPORT_1"/>
    <property type="match status" value="1"/>
</dbReference>
<comment type="subcellular location">
    <subcellularLocation>
        <location evidence="1">Membrane</location>
        <topology evidence="1">Multi-pass membrane protein</topology>
    </subcellularLocation>
</comment>
<feature type="region of interest" description="Disordered" evidence="8">
    <location>
        <begin position="509"/>
        <end position="531"/>
    </location>
</feature>
<feature type="transmembrane region" description="Helical" evidence="9">
    <location>
        <begin position="293"/>
        <end position="315"/>
    </location>
</feature>
<feature type="domain" description="Major facilitator superfamily (MFS) profile" evidence="10">
    <location>
        <begin position="43"/>
        <end position="482"/>
    </location>
</feature>
<evidence type="ECO:0000256" key="2">
    <source>
        <dbReference type="ARBA" id="ARBA00010992"/>
    </source>
</evidence>
<feature type="transmembrane region" description="Helical" evidence="9">
    <location>
        <begin position="335"/>
        <end position="352"/>
    </location>
</feature>
<feature type="transmembrane region" description="Helical" evidence="9">
    <location>
        <begin position="392"/>
        <end position="418"/>
    </location>
</feature>
<accession>A0A8K0SSA4</accession>
<evidence type="ECO:0000313" key="12">
    <source>
        <dbReference type="Proteomes" id="UP000813444"/>
    </source>
</evidence>
<keyword evidence="5 9" id="KW-1133">Transmembrane helix</keyword>
<dbReference type="InterPro" id="IPR020846">
    <property type="entry name" value="MFS_dom"/>
</dbReference>
<reference evidence="11" key="1">
    <citation type="journal article" date="2021" name="Nat. Commun.">
        <title>Genetic determinants of endophytism in the Arabidopsis root mycobiome.</title>
        <authorList>
            <person name="Mesny F."/>
            <person name="Miyauchi S."/>
            <person name="Thiergart T."/>
            <person name="Pickel B."/>
            <person name="Atanasova L."/>
            <person name="Karlsson M."/>
            <person name="Huettel B."/>
            <person name="Barry K.W."/>
            <person name="Haridas S."/>
            <person name="Chen C."/>
            <person name="Bauer D."/>
            <person name="Andreopoulos W."/>
            <person name="Pangilinan J."/>
            <person name="LaButti K."/>
            <person name="Riley R."/>
            <person name="Lipzen A."/>
            <person name="Clum A."/>
            <person name="Drula E."/>
            <person name="Henrissat B."/>
            <person name="Kohler A."/>
            <person name="Grigoriev I.V."/>
            <person name="Martin F.M."/>
            <person name="Hacquard S."/>
        </authorList>
    </citation>
    <scope>NUCLEOTIDE SEQUENCE</scope>
    <source>
        <strain evidence="11">MPI-CAGE-CH-0235</strain>
    </source>
</reference>
<dbReference type="InterPro" id="IPR005829">
    <property type="entry name" value="Sugar_transporter_CS"/>
</dbReference>
<dbReference type="InterPro" id="IPR036259">
    <property type="entry name" value="MFS_trans_sf"/>
</dbReference>
<feature type="transmembrane region" description="Helical" evidence="9">
    <location>
        <begin position="87"/>
        <end position="104"/>
    </location>
</feature>
<dbReference type="PANTHER" id="PTHR48022:SF3">
    <property type="entry name" value="HEXOSE TRANSPORTER PROTEIN (AFU_ORTHOLOGUE AFUA_8G04480)-RELATED"/>
    <property type="match status" value="1"/>
</dbReference>
<dbReference type="PRINTS" id="PR00171">
    <property type="entry name" value="SUGRTRNSPORT"/>
</dbReference>
<evidence type="ECO:0000256" key="8">
    <source>
        <dbReference type="SAM" id="MobiDB-lite"/>
    </source>
</evidence>
<keyword evidence="4 9" id="KW-0812">Transmembrane</keyword>
<evidence type="ECO:0000256" key="9">
    <source>
        <dbReference type="SAM" id="Phobius"/>
    </source>
</evidence>
<dbReference type="EMBL" id="JAGPNK010000005">
    <property type="protein sequence ID" value="KAH7320685.1"/>
    <property type="molecule type" value="Genomic_DNA"/>
</dbReference>
<organism evidence="11 12">
    <name type="scientific">Stachybotrys elegans</name>
    <dbReference type="NCBI Taxonomy" id="80388"/>
    <lineage>
        <taxon>Eukaryota</taxon>
        <taxon>Fungi</taxon>
        <taxon>Dikarya</taxon>
        <taxon>Ascomycota</taxon>
        <taxon>Pezizomycotina</taxon>
        <taxon>Sordariomycetes</taxon>
        <taxon>Hypocreomycetidae</taxon>
        <taxon>Hypocreales</taxon>
        <taxon>Stachybotryaceae</taxon>
        <taxon>Stachybotrys</taxon>
    </lineage>
</organism>
<dbReference type="SUPFAM" id="SSF103473">
    <property type="entry name" value="MFS general substrate transporter"/>
    <property type="match status" value="1"/>
</dbReference>
<feature type="transmembrane region" description="Helical" evidence="9">
    <location>
        <begin position="172"/>
        <end position="193"/>
    </location>
</feature>
<dbReference type="NCBIfam" id="TIGR00879">
    <property type="entry name" value="SP"/>
    <property type="match status" value="1"/>
</dbReference>
<feature type="transmembrane region" description="Helical" evidence="9">
    <location>
        <begin position="199"/>
        <end position="222"/>
    </location>
</feature>
<feature type="transmembrane region" description="Helical" evidence="9">
    <location>
        <begin position="430"/>
        <end position="447"/>
    </location>
</feature>
<comment type="caution">
    <text evidence="11">The sequence shown here is derived from an EMBL/GenBank/DDBJ whole genome shotgun (WGS) entry which is preliminary data.</text>
</comment>
<dbReference type="InterPro" id="IPR003663">
    <property type="entry name" value="Sugar/inositol_transpt"/>
</dbReference>
<evidence type="ECO:0000313" key="11">
    <source>
        <dbReference type="EMBL" id="KAH7320685.1"/>
    </source>
</evidence>
<dbReference type="Proteomes" id="UP000813444">
    <property type="component" value="Unassembled WGS sequence"/>
</dbReference>
<protein>
    <submittedName>
        <fullName evidence="11">General substrate transporter</fullName>
    </submittedName>
</protein>
<keyword evidence="3 7" id="KW-0813">Transport</keyword>
<name>A0A8K0SSA4_9HYPO</name>
<sequence length="531" mass="59140">MGLINRKPKGAAKAAVGGDLASVLPDDPRPWYRVPHLLKLNALLLVPLMSSGAIGYDGSMMNGLQTLPQWRGYFGNPDAPMLGALNSVYPAGKVLAMFVVTYLCDRFGRKVPLMIGVVTCVAIAIMQGMSNNLETFIAARAILGFFTSFLAQPSPILISELAYPTHRGKLTALYHTSFYLGGIIAAWCTYGTFRLDSTWSWRIPSILQGALPFIQLLFIYFVPESPRWLIAHGRQAEARKILVEYHGGGDENSPLVEFEMREIEAAITLEADTLSQNSWLDLVRTPANRKRTLIAFVVGWFAQFNGAGLISYYLFLVLNTVGITQPSRQTLINGLLQVSNWLSAVFAGAMMVDRLGRRTIFLGATSAMCLCYAILTGLTAGVSQTKSESMGIAAVSFIFIYFFFYACCWAPLLLAYTVEIFPYTLRSRGVSTMYVSTFVSLVVSNQINPIGIKALAWRYYIVFLCILAFLVVLIWFLFPETKGYSLEEINQVFEGNNHAWNSKVADIENNKEEDEKEDEKEHEVKEVEMAR</sequence>
<dbReference type="PROSITE" id="PS50850">
    <property type="entry name" value="MFS"/>
    <property type="match status" value="1"/>
</dbReference>
<keyword evidence="6 9" id="KW-0472">Membrane</keyword>
<keyword evidence="12" id="KW-1185">Reference proteome</keyword>
<evidence type="ECO:0000259" key="10">
    <source>
        <dbReference type="PROSITE" id="PS50850"/>
    </source>
</evidence>
<evidence type="ECO:0000256" key="1">
    <source>
        <dbReference type="ARBA" id="ARBA00004141"/>
    </source>
</evidence>
<feature type="transmembrane region" description="Helical" evidence="9">
    <location>
        <begin position="37"/>
        <end position="56"/>
    </location>
</feature>
<feature type="compositionally biased region" description="Basic and acidic residues" evidence="8">
    <location>
        <begin position="519"/>
        <end position="531"/>
    </location>
</feature>
<dbReference type="OrthoDB" id="6133115at2759"/>
<feature type="transmembrane region" description="Helical" evidence="9">
    <location>
        <begin position="135"/>
        <end position="151"/>
    </location>
</feature>
<evidence type="ECO:0000256" key="6">
    <source>
        <dbReference type="ARBA" id="ARBA00023136"/>
    </source>
</evidence>
<proteinExistence type="inferred from homology"/>
<gene>
    <name evidence="11" type="ORF">B0I35DRAFT_468177</name>
</gene>
<evidence type="ECO:0000256" key="5">
    <source>
        <dbReference type="ARBA" id="ARBA00022989"/>
    </source>
</evidence>
<dbReference type="Gene3D" id="1.20.1250.20">
    <property type="entry name" value="MFS general substrate transporter like domains"/>
    <property type="match status" value="1"/>
</dbReference>
<evidence type="ECO:0000256" key="3">
    <source>
        <dbReference type="ARBA" id="ARBA00022448"/>
    </source>
</evidence>